<feature type="domain" description="AAA ATPase AAA+ lid" evidence="3">
    <location>
        <begin position="171"/>
        <end position="203"/>
    </location>
</feature>
<keyword evidence="5" id="KW-1185">Reference proteome</keyword>
<evidence type="ECO:0000313" key="5">
    <source>
        <dbReference type="Proteomes" id="UP000237347"/>
    </source>
</evidence>
<evidence type="ECO:0000259" key="3">
    <source>
        <dbReference type="Pfam" id="PF17862"/>
    </source>
</evidence>
<gene>
    <name evidence="4" type="primary">SKD1_9</name>
    <name evidence="4" type="ORF">CFP56_008033</name>
</gene>
<feature type="region of interest" description="Disordered" evidence="1">
    <location>
        <begin position="30"/>
        <end position="50"/>
    </location>
</feature>
<dbReference type="InterPro" id="IPR041569">
    <property type="entry name" value="AAA_lid_3"/>
</dbReference>
<dbReference type="InterPro" id="IPR027417">
    <property type="entry name" value="P-loop_NTPase"/>
</dbReference>
<dbReference type="Pfam" id="PF00004">
    <property type="entry name" value="AAA"/>
    <property type="match status" value="1"/>
</dbReference>
<reference evidence="4 5" key="1">
    <citation type="journal article" date="2018" name="Sci. Data">
        <title>The draft genome sequence of cork oak.</title>
        <authorList>
            <person name="Ramos A.M."/>
            <person name="Usie A."/>
            <person name="Barbosa P."/>
            <person name="Barros P.M."/>
            <person name="Capote T."/>
            <person name="Chaves I."/>
            <person name="Simoes F."/>
            <person name="Abreu I."/>
            <person name="Carrasquinho I."/>
            <person name="Faro C."/>
            <person name="Guimaraes J.B."/>
            <person name="Mendonca D."/>
            <person name="Nobrega F."/>
            <person name="Rodrigues L."/>
            <person name="Saibo N.J.M."/>
            <person name="Varela M.C."/>
            <person name="Egas C."/>
            <person name="Matos J."/>
            <person name="Miguel C.M."/>
            <person name="Oliveira M.M."/>
            <person name="Ricardo C.P."/>
            <person name="Goncalves S."/>
        </authorList>
    </citation>
    <scope>NUCLEOTIDE SEQUENCE [LARGE SCALE GENOMIC DNA]</scope>
    <source>
        <strain evidence="5">cv. HL8</strain>
    </source>
</reference>
<dbReference type="InterPro" id="IPR003959">
    <property type="entry name" value="ATPase_AAA_core"/>
</dbReference>
<dbReference type="Pfam" id="PF17862">
    <property type="entry name" value="AAA_lid_3"/>
    <property type="match status" value="1"/>
</dbReference>
<evidence type="ECO:0000313" key="4">
    <source>
        <dbReference type="EMBL" id="KAK7846387.1"/>
    </source>
</evidence>
<sequence>MEIFFNTFQDVSDAVEHVLILAATNTPYALDQTNNPQQQGNPTEESQGSSYFEKLSNVKLDDVGGLQDCKRVLMEAAIWPRKYPQFFTGNISPSKIVSKLMGESERHVKDLFKEARKKVPSIIFIDEIDSLCGPRGENNEHEAARRIKSELLVHMQIQIGKTPSMIDKNGLESLAKGTKGFSGADISSYVKDALYHSIRATLREKFFIKTEDNVWVPCQDAGVSDKKSLRELEKLKQNSK</sequence>
<dbReference type="GO" id="GO:0016197">
    <property type="term" value="P:endosomal transport"/>
    <property type="evidence" value="ECO:0007669"/>
    <property type="project" value="TreeGrafter"/>
</dbReference>
<proteinExistence type="predicted"/>
<organism evidence="4 5">
    <name type="scientific">Quercus suber</name>
    <name type="common">Cork oak</name>
    <dbReference type="NCBI Taxonomy" id="58331"/>
    <lineage>
        <taxon>Eukaryota</taxon>
        <taxon>Viridiplantae</taxon>
        <taxon>Streptophyta</taxon>
        <taxon>Embryophyta</taxon>
        <taxon>Tracheophyta</taxon>
        <taxon>Spermatophyta</taxon>
        <taxon>Magnoliopsida</taxon>
        <taxon>eudicotyledons</taxon>
        <taxon>Gunneridae</taxon>
        <taxon>Pentapetalae</taxon>
        <taxon>rosids</taxon>
        <taxon>fabids</taxon>
        <taxon>Fagales</taxon>
        <taxon>Fagaceae</taxon>
        <taxon>Quercus</taxon>
    </lineage>
</organism>
<dbReference type="SUPFAM" id="SSF52540">
    <property type="entry name" value="P-loop containing nucleoside triphosphate hydrolases"/>
    <property type="match status" value="1"/>
</dbReference>
<feature type="non-terminal residue" evidence="4">
    <location>
        <position position="240"/>
    </location>
</feature>
<dbReference type="GO" id="GO:0005524">
    <property type="term" value="F:ATP binding"/>
    <property type="evidence" value="ECO:0007669"/>
    <property type="project" value="InterPro"/>
</dbReference>
<dbReference type="EMBL" id="PKMF04000156">
    <property type="protein sequence ID" value="KAK7846387.1"/>
    <property type="molecule type" value="Genomic_DNA"/>
</dbReference>
<dbReference type="PANTHER" id="PTHR23074:SF159">
    <property type="entry name" value="PROTEIN SUPPRESSOR OF K(+) TRANSPORT GROWTH DEFECT 1"/>
    <property type="match status" value="1"/>
</dbReference>
<protein>
    <submittedName>
        <fullName evidence="4">Protein suppressor of k(+) transport growth defect 1</fullName>
    </submittedName>
</protein>
<feature type="domain" description="ATPase AAA-type core" evidence="2">
    <location>
        <begin position="90"/>
        <end position="156"/>
    </location>
</feature>
<accession>A0AAW0L5M9</accession>
<evidence type="ECO:0000256" key="1">
    <source>
        <dbReference type="SAM" id="MobiDB-lite"/>
    </source>
</evidence>
<dbReference type="Proteomes" id="UP000237347">
    <property type="component" value="Unassembled WGS sequence"/>
</dbReference>
<dbReference type="Gene3D" id="3.40.50.300">
    <property type="entry name" value="P-loop containing nucleotide triphosphate hydrolases"/>
    <property type="match status" value="2"/>
</dbReference>
<feature type="compositionally biased region" description="Low complexity" evidence="1">
    <location>
        <begin position="32"/>
        <end position="43"/>
    </location>
</feature>
<dbReference type="Gene3D" id="1.10.8.60">
    <property type="match status" value="1"/>
</dbReference>
<dbReference type="GO" id="GO:0007033">
    <property type="term" value="P:vacuole organization"/>
    <property type="evidence" value="ECO:0007669"/>
    <property type="project" value="TreeGrafter"/>
</dbReference>
<dbReference type="PANTHER" id="PTHR23074">
    <property type="entry name" value="AAA DOMAIN-CONTAINING"/>
    <property type="match status" value="1"/>
</dbReference>
<dbReference type="AlphaFoldDB" id="A0AAW0L5M9"/>
<dbReference type="GO" id="GO:0016887">
    <property type="term" value="F:ATP hydrolysis activity"/>
    <property type="evidence" value="ECO:0007669"/>
    <property type="project" value="InterPro"/>
</dbReference>
<name>A0AAW0L5M9_QUESU</name>
<evidence type="ECO:0000259" key="2">
    <source>
        <dbReference type="Pfam" id="PF00004"/>
    </source>
</evidence>
<comment type="caution">
    <text evidence="4">The sequence shown here is derived from an EMBL/GenBank/DDBJ whole genome shotgun (WGS) entry which is preliminary data.</text>
</comment>
<dbReference type="InterPro" id="IPR050304">
    <property type="entry name" value="MT-severing_AAA_ATPase"/>
</dbReference>